<dbReference type="InterPro" id="IPR046955">
    <property type="entry name" value="PHR1-like"/>
</dbReference>
<dbReference type="PANTHER" id="PTHR31499">
    <property type="entry name" value="MYB FAMILY TRANSCRIPTION FACTOR PHL11"/>
    <property type="match status" value="1"/>
</dbReference>
<comment type="subcellular location">
    <subcellularLocation>
        <location evidence="1">Nucleus</location>
    </subcellularLocation>
</comment>
<feature type="domain" description="HTH myb-type" evidence="8">
    <location>
        <begin position="178"/>
        <end position="238"/>
    </location>
</feature>
<evidence type="ECO:0000313" key="10">
    <source>
        <dbReference type="Proteomes" id="UP000826271"/>
    </source>
</evidence>
<comment type="similarity">
    <text evidence="2">Belongs to the MYB-CC family.</text>
</comment>
<dbReference type="InterPro" id="IPR017930">
    <property type="entry name" value="Myb_dom"/>
</dbReference>
<keyword evidence="5" id="KW-0804">Transcription</keyword>
<reference evidence="9" key="1">
    <citation type="submission" date="2019-10" db="EMBL/GenBank/DDBJ databases">
        <authorList>
            <person name="Zhang R."/>
            <person name="Pan Y."/>
            <person name="Wang J."/>
            <person name="Ma R."/>
            <person name="Yu S."/>
        </authorList>
    </citation>
    <scope>NUCLEOTIDE SEQUENCE</scope>
    <source>
        <strain evidence="9">LA-IB0</strain>
        <tissue evidence="9">Leaf</tissue>
    </source>
</reference>
<dbReference type="InterPro" id="IPR001005">
    <property type="entry name" value="SANT/Myb"/>
</dbReference>
<dbReference type="Pfam" id="PF00249">
    <property type="entry name" value="Myb_DNA-binding"/>
    <property type="match status" value="1"/>
</dbReference>
<dbReference type="Pfam" id="PF14379">
    <property type="entry name" value="Myb_CC_LHEQLE"/>
    <property type="match status" value="1"/>
</dbReference>
<dbReference type="Proteomes" id="UP000826271">
    <property type="component" value="Unassembled WGS sequence"/>
</dbReference>
<dbReference type="GO" id="GO:0003677">
    <property type="term" value="F:DNA binding"/>
    <property type="evidence" value="ECO:0007669"/>
    <property type="project" value="InterPro"/>
</dbReference>
<evidence type="ECO:0000313" key="9">
    <source>
        <dbReference type="EMBL" id="KAG8363572.1"/>
    </source>
</evidence>
<dbReference type="PROSITE" id="PS51294">
    <property type="entry name" value="HTH_MYB"/>
    <property type="match status" value="1"/>
</dbReference>
<keyword evidence="10" id="KW-1185">Reference proteome</keyword>
<evidence type="ECO:0000256" key="4">
    <source>
        <dbReference type="ARBA" id="ARBA00023054"/>
    </source>
</evidence>
<evidence type="ECO:0000259" key="8">
    <source>
        <dbReference type="PROSITE" id="PS51294"/>
    </source>
</evidence>
<keyword evidence="6" id="KW-0539">Nucleus</keyword>
<comment type="caution">
    <text evidence="9">The sequence shown here is derived from an EMBL/GenBank/DDBJ whole genome shotgun (WGS) entry which is preliminary data.</text>
</comment>
<dbReference type="FunFam" id="1.10.10.60:FF:000007">
    <property type="entry name" value="Two-component response regulator"/>
    <property type="match status" value="1"/>
</dbReference>
<accession>A0AAV6W8J9</accession>
<dbReference type="NCBIfam" id="TIGR01557">
    <property type="entry name" value="myb_SHAQKYF"/>
    <property type="match status" value="1"/>
</dbReference>
<dbReference type="EMBL" id="WHWC01000019">
    <property type="protein sequence ID" value="KAG8363572.1"/>
    <property type="molecule type" value="Genomic_DNA"/>
</dbReference>
<evidence type="ECO:0000256" key="2">
    <source>
        <dbReference type="ARBA" id="ARBA00006783"/>
    </source>
</evidence>
<organism evidence="9 10">
    <name type="scientific">Buddleja alternifolia</name>
    <dbReference type="NCBI Taxonomy" id="168488"/>
    <lineage>
        <taxon>Eukaryota</taxon>
        <taxon>Viridiplantae</taxon>
        <taxon>Streptophyta</taxon>
        <taxon>Embryophyta</taxon>
        <taxon>Tracheophyta</taxon>
        <taxon>Spermatophyta</taxon>
        <taxon>Magnoliopsida</taxon>
        <taxon>eudicotyledons</taxon>
        <taxon>Gunneridae</taxon>
        <taxon>Pentapetalae</taxon>
        <taxon>asterids</taxon>
        <taxon>lamiids</taxon>
        <taxon>Lamiales</taxon>
        <taxon>Scrophulariaceae</taxon>
        <taxon>Buddlejeae</taxon>
        <taxon>Buddleja</taxon>
    </lineage>
</organism>
<dbReference type="InterPro" id="IPR009057">
    <property type="entry name" value="Homeodomain-like_sf"/>
</dbReference>
<dbReference type="InterPro" id="IPR006447">
    <property type="entry name" value="Myb_dom_plants"/>
</dbReference>
<evidence type="ECO:0000256" key="3">
    <source>
        <dbReference type="ARBA" id="ARBA00023015"/>
    </source>
</evidence>
<gene>
    <name evidence="9" type="ORF">BUALT_Bualt19G0036400</name>
</gene>
<dbReference type="Gene3D" id="1.10.10.60">
    <property type="entry name" value="Homeodomain-like"/>
    <property type="match status" value="1"/>
</dbReference>
<sequence length="305" mass="34907">MNNHKIGNKRRFGALSNSYIELQKYFYSKSLPQIFEMNRERITSRSPGSDNLSELDSNPLCSQMSRTNGLLFPPFSPLKDVDLPYKNNDNVQSKDTLQSLVQSCSCGNPGHEKSIRHPNDNLPECKHIVPIFENSRNPSHFSLLGTESYQCSKHQKEKQPPVSRNWTLTAFTDVVPTMKNKARIRWTEDLHDKFIESVSRLGGPKKATPKGILKLMNCDGLTIFHIKSHLQKYRVAPVMPEEAIQGNVEQLGSKTGVQIVEALKLQMDVQRRLFEQLESQKKLQMRIEEQAKQLQTMIECQLKAK</sequence>
<dbReference type="SUPFAM" id="SSF46689">
    <property type="entry name" value="Homeodomain-like"/>
    <property type="match status" value="1"/>
</dbReference>
<dbReference type="PANTHER" id="PTHR31499:SF80">
    <property type="entry name" value="HTH MYB-TYPE DOMAIN-CONTAINING PROTEIN"/>
    <property type="match status" value="1"/>
</dbReference>
<evidence type="ECO:0000256" key="1">
    <source>
        <dbReference type="ARBA" id="ARBA00004123"/>
    </source>
</evidence>
<proteinExistence type="inferred from homology"/>
<dbReference type="InterPro" id="IPR025756">
    <property type="entry name" value="Myb_CC_LHEQLE"/>
</dbReference>
<evidence type="ECO:0000256" key="7">
    <source>
        <dbReference type="SAM" id="Coils"/>
    </source>
</evidence>
<keyword evidence="3" id="KW-0805">Transcription regulation</keyword>
<protein>
    <recommendedName>
        <fullName evidence="8">HTH myb-type domain-containing protein</fullName>
    </recommendedName>
</protein>
<dbReference type="GO" id="GO:0003700">
    <property type="term" value="F:DNA-binding transcription factor activity"/>
    <property type="evidence" value="ECO:0007669"/>
    <property type="project" value="InterPro"/>
</dbReference>
<evidence type="ECO:0000256" key="6">
    <source>
        <dbReference type="ARBA" id="ARBA00023242"/>
    </source>
</evidence>
<dbReference type="AlphaFoldDB" id="A0AAV6W8J9"/>
<evidence type="ECO:0000256" key="5">
    <source>
        <dbReference type="ARBA" id="ARBA00023163"/>
    </source>
</evidence>
<dbReference type="GO" id="GO:0005634">
    <property type="term" value="C:nucleus"/>
    <property type="evidence" value="ECO:0007669"/>
    <property type="project" value="UniProtKB-SubCell"/>
</dbReference>
<name>A0AAV6W8J9_9LAMI</name>
<feature type="coiled-coil region" evidence="7">
    <location>
        <begin position="260"/>
        <end position="297"/>
    </location>
</feature>
<keyword evidence="4 7" id="KW-0175">Coiled coil</keyword>